<dbReference type="Proteomes" id="UP000011761">
    <property type="component" value="Unassembled WGS sequence"/>
</dbReference>
<feature type="compositionally biased region" description="Low complexity" evidence="10">
    <location>
        <begin position="24"/>
        <end position="42"/>
    </location>
</feature>
<gene>
    <name evidence="11" type="ORF">BAUCODRAFT_65355</name>
</gene>
<protein>
    <submittedName>
        <fullName evidence="11">Uncharacterized protein</fullName>
    </submittedName>
</protein>
<evidence type="ECO:0000256" key="3">
    <source>
        <dbReference type="ARBA" id="ARBA00022448"/>
    </source>
</evidence>
<keyword evidence="7" id="KW-0496">Mitochondrion</keyword>
<dbReference type="STRING" id="717646.M2N467"/>
<keyword evidence="3" id="KW-0813">Transport</keyword>
<dbReference type="Pfam" id="PF04718">
    <property type="entry name" value="ATP-synt_G"/>
    <property type="match status" value="1"/>
</dbReference>
<dbReference type="GeneID" id="19116206"/>
<dbReference type="OrthoDB" id="437at2759"/>
<evidence type="ECO:0000313" key="11">
    <source>
        <dbReference type="EMBL" id="EMC98783.1"/>
    </source>
</evidence>
<dbReference type="HOGENOM" id="CLU_083674_0_0_1"/>
<comment type="similarity">
    <text evidence="2">Belongs to the ATPase g subunit family.</text>
</comment>
<evidence type="ECO:0000256" key="9">
    <source>
        <dbReference type="ARBA" id="ARBA00023310"/>
    </source>
</evidence>
<evidence type="ECO:0000256" key="10">
    <source>
        <dbReference type="SAM" id="MobiDB-lite"/>
    </source>
</evidence>
<evidence type="ECO:0000256" key="2">
    <source>
        <dbReference type="ARBA" id="ARBA00005699"/>
    </source>
</evidence>
<dbReference type="InterPro" id="IPR006808">
    <property type="entry name" value="ATP_synth_F0_gsu_mt"/>
</dbReference>
<dbReference type="GO" id="GO:0045259">
    <property type="term" value="C:proton-transporting ATP synthase complex"/>
    <property type="evidence" value="ECO:0007669"/>
    <property type="project" value="UniProtKB-KW"/>
</dbReference>
<evidence type="ECO:0000256" key="1">
    <source>
        <dbReference type="ARBA" id="ARBA00004325"/>
    </source>
</evidence>
<dbReference type="GO" id="GO:0015078">
    <property type="term" value="F:proton transmembrane transporter activity"/>
    <property type="evidence" value="ECO:0007669"/>
    <property type="project" value="InterPro"/>
</dbReference>
<dbReference type="RefSeq" id="XP_007673743.1">
    <property type="nucleotide sequence ID" value="XM_007675553.1"/>
</dbReference>
<keyword evidence="9" id="KW-0066">ATP synthesis</keyword>
<feature type="region of interest" description="Disordered" evidence="10">
    <location>
        <begin position="21"/>
        <end position="42"/>
    </location>
</feature>
<dbReference type="EMBL" id="KB445552">
    <property type="protein sequence ID" value="EMC98783.1"/>
    <property type="molecule type" value="Genomic_DNA"/>
</dbReference>
<dbReference type="eggNOG" id="KOG4103">
    <property type="taxonomic scope" value="Eukaryota"/>
</dbReference>
<accession>M2N467</accession>
<keyword evidence="8" id="KW-0472">Membrane</keyword>
<keyword evidence="6" id="KW-0406">Ion transport</keyword>
<proteinExistence type="inferred from homology"/>
<evidence type="ECO:0000256" key="4">
    <source>
        <dbReference type="ARBA" id="ARBA00022547"/>
    </source>
</evidence>
<organism evidence="11 12">
    <name type="scientific">Baudoinia panamericana (strain UAMH 10762)</name>
    <name type="common">Angels' share fungus</name>
    <name type="synonym">Baudoinia compniacensis (strain UAMH 10762)</name>
    <dbReference type="NCBI Taxonomy" id="717646"/>
    <lineage>
        <taxon>Eukaryota</taxon>
        <taxon>Fungi</taxon>
        <taxon>Dikarya</taxon>
        <taxon>Ascomycota</taxon>
        <taxon>Pezizomycotina</taxon>
        <taxon>Dothideomycetes</taxon>
        <taxon>Dothideomycetidae</taxon>
        <taxon>Mycosphaerellales</taxon>
        <taxon>Teratosphaeriaceae</taxon>
        <taxon>Baudoinia</taxon>
    </lineage>
</organism>
<name>M2N467_BAUPA</name>
<evidence type="ECO:0000256" key="5">
    <source>
        <dbReference type="ARBA" id="ARBA00022781"/>
    </source>
</evidence>
<dbReference type="GO" id="GO:0015986">
    <property type="term" value="P:proton motive force-driven ATP synthesis"/>
    <property type="evidence" value="ECO:0007669"/>
    <property type="project" value="InterPro"/>
</dbReference>
<evidence type="ECO:0000313" key="12">
    <source>
        <dbReference type="Proteomes" id="UP000011761"/>
    </source>
</evidence>
<comment type="subcellular location">
    <subcellularLocation>
        <location evidence="1">Mitochondrion membrane</location>
    </subcellularLocation>
</comment>
<evidence type="ECO:0000256" key="8">
    <source>
        <dbReference type="ARBA" id="ARBA00023136"/>
    </source>
</evidence>
<sequence>MSARLVPRTALKQLRWSVQRRAESTTSQVASTASSTASSTAAKAKETASQAAGKAQQGLSRVTSSAGNAVSSAATSASEAASASTGRIGQAMNFVQSLYPPTMYYMRVAGELGRLMIQGRNMYPPTMQTINSYLTPVQNAIRNPSSLMSRTTSTATSAANTAQNAATEAASNPQSFLTRLRNFDTTTLQTAGVVTAEVVGFFCLGEMLGRLKIVGYWGAHGEHH</sequence>
<dbReference type="AlphaFoldDB" id="M2N467"/>
<keyword evidence="4" id="KW-0138">CF(0)</keyword>
<keyword evidence="5" id="KW-0375">Hydrogen ion transport</keyword>
<dbReference type="GO" id="GO:0031966">
    <property type="term" value="C:mitochondrial membrane"/>
    <property type="evidence" value="ECO:0007669"/>
    <property type="project" value="UniProtKB-SubCell"/>
</dbReference>
<keyword evidence="12" id="KW-1185">Reference proteome</keyword>
<evidence type="ECO:0000256" key="6">
    <source>
        <dbReference type="ARBA" id="ARBA00023065"/>
    </source>
</evidence>
<reference evidence="11 12" key="1">
    <citation type="journal article" date="2012" name="PLoS Pathog.">
        <title>Diverse lifestyles and strategies of plant pathogenesis encoded in the genomes of eighteen Dothideomycetes fungi.</title>
        <authorList>
            <person name="Ohm R.A."/>
            <person name="Feau N."/>
            <person name="Henrissat B."/>
            <person name="Schoch C.L."/>
            <person name="Horwitz B.A."/>
            <person name="Barry K.W."/>
            <person name="Condon B.J."/>
            <person name="Copeland A.C."/>
            <person name="Dhillon B."/>
            <person name="Glaser F."/>
            <person name="Hesse C.N."/>
            <person name="Kosti I."/>
            <person name="LaButti K."/>
            <person name="Lindquist E.A."/>
            <person name="Lucas S."/>
            <person name="Salamov A.A."/>
            <person name="Bradshaw R.E."/>
            <person name="Ciuffetti L."/>
            <person name="Hamelin R.C."/>
            <person name="Kema G.H.J."/>
            <person name="Lawrence C."/>
            <person name="Scott J.A."/>
            <person name="Spatafora J.W."/>
            <person name="Turgeon B.G."/>
            <person name="de Wit P.J.G.M."/>
            <person name="Zhong S."/>
            <person name="Goodwin S.B."/>
            <person name="Grigoriev I.V."/>
        </authorList>
    </citation>
    <scope>NUCLEOTIDE SEQUENCE [LARGE SCALE GENOMIC DNA]</scope>
    <source>
        <strain evidence="11 12">UAMH 10762</strain>
    </source>
</reference>
<dbReference type="KEGG" id="bcom:BAUCODRAFT_65355"/>
<evidence type="ECO:0000256" key="7">
    <source>
        <dbReference type="ARBA" id="ARBA00023128"/>
    </source>
</evidence>
<dbReference type="OMA" id="NMTPPNL"/>